<dbReference type="KEGG" id="cprv:CYPRO_3198"/>
<sequence length="138" mass="14811">MTDTDTLLTPTCLTAAGIPTATAAVPDVSHPAGTSPDLPLRIVLSDHARTRMAQRGISPLAVKLAITRGVCIRKQGLVFRVLRGKDIPPSISPHTRGRIKNTVVVTKTDTDTGTCLVLTTYRNDKALKHIRLKPDGLL</sequence>
<accession>A0A345UPM9</accession>
<evidence type="ECO:0000313" key="2">
    <source>
        <dbReference type="Proteomes" id="UP000254808"/>
    </source>
</evidence>
<dbReference type="Proteomes" id="UP000254808">
    <property type="component" value="Chromosome"/>
</dbReference>
<dbReference type="InterPro" id="IPR025354">
    <property type="entry name" value="DUF4258"/>
</dbReference>
<evidence type="ECO:0008006" key="3">
    <source>
        <dbReference type="Google" id="ProtNLM"/>
    </source>
</evidence>
<proteinExistence type="predicted"/>
<keyword evidence="2" id="KW-1185">Reference proteome</keyword>
<organism evidence="1 2">
    <name type="scientific">Cyclonatronum proteinivorum</name>
    <dbReference type="NCBI Taxonomy" id="1457365"/>
    <lineage>
        <taxon>Bacteria</taxon>
        <taxon>Pseudomonadati</taxon>
        <taxon>Balneolota</taxon>
        <taxon>Balneolia</taxon>
        <taxon>Balneolales</taxon>
        <taxon>Cyclonatronaceae</taxon>
        <taxon>Cyclonatronum</taxon>
    </lineage>
</organism>
<dbReference type="OrthoDB" id="840410at2"/>
<name>A0A345UPM9_9BACT</name>
<dbReference type="Pfam" id="PF14076">
    <property type="entry name" value="DUF4258"/>
    <property type="match status" value="1"/>
</dbReference>
<protein>
    <recommendedName>
        <fullName evidence="3">DUF4258 domain-containing protein</fullName>
    </recommendedName>
</protein>
<dbReference type="EMBL" id="CP027806">
    <property type="protein sequence ID" value="AXJ02431.1"/>
    <property type="molecule type" value="Genomic_DNA"/>
</dbReference>
<dbReference type="RefSeq" id="WP_114985517.1">
    <property type="nucleotide sequence ID" value="NZ_CP027806.1"/>
</dbReference>
<gene>
    <name evidence="1" type="ORF">CYPRO_3198</name>
</gene>
<dbReference type="AlphaFoldDB" id="A0A345UPM9"/>
<evidence type="ECO:0000313" key="1">
    <source>
        <dbReference type="EMBL" id="AXJ02431.1"/>
    </source>
</evidence>
<reference evidence="1 2" key="1">
    <citation type="submission" date="2018-03" db="EMBL/GenBank/DDBJ databases">
        <title>Phenotypic and genomic properties of Cyclonatronum proteinivorum gen. nov., sp. nov., a haloalkaliphilic bacteroidete from soda lakes possessing Na+-translocating rhodopsin.</title>
        <authorList>
            <person name="Toshchakov S.V."/>
            <person name="Korzhenkov A."/>
            <person name="Samarov N.I."/>
            <person name="Kublanov I.V."/>
            <person name="Muntyan M.S."/>
            <person name="Sorokin D.Y."/>
        </authorList>
    </citation>
    <scope>NUCLEOTIDE SEQUENCE [LARGE SCALE GENOMIC DNA]</scope>
    <source>
        <strain evidence="1 2">Omega</strain>
    </source>
</reference>